<accession>A0A5N4B1K4</accession>
<feature type="domain" description="Zinc finger PHD-type" evidence="5">
    <location>
        <begin position="557"/>
        <end position="598"/>
    </location>
</feature>
<reference evidence="6 7" key="1">
    <citation type="journal article" date="2018" name="Elife">
        <title>Firefly genomes illuminate parallel origins of bioluminescence in beetles.</title>
        <authorList>
            <person name="Fallon T.R."/>
            <person name="Lower S.E."/>
            <person name="Chang C.H."/>
            <person name="Bessho-Uehara M."/>
            <person name="Martin G.J."/>
            <person name="Bewick A.J."/>
            <person name="Behringer M."/>
            <person name="Debat H.J."/>
            <person name="Wong I."/>
            <person name="Day J.C."/>
            <person name="Suvorov A."/>
            <person name="Silva C.J."/>
            <person name="Stanger-Hall K.F."/>
            <person name="Hall D.W."/>
            <person name="Schmitz R.J."/>
            <person name="Nelson D.R."/>
            <person name="Lewis S.M."/>
            <person name="Shigenobu S."/>
            <person name="Bybee S.M."/>
            <person name="Larracuente A.M."/>
            <person name="Oba Y."/>
            <person name="Weng J.K."/>
        </authorList>
    </citation>
    <scope>NUCLEOTIDE SEQUENCE [LARGE SCALE GENOMIC DNA]</scope>
    <source>
        <strain evidence="6">1611_PpyrPB1</strain>
        <tissue evidence="6">Whole body</tissue>
    </source>
</reference>
<dbReference type="Gene3D" id="3.30.40.10">
    <property type="entry name" value="Zinc/RING finger domain, C3HC4 (zinc finger)"/>
    <property type="match status" value="1"/>
</dbReference>
<feature type="region of interest" description="Disordered" evidence="4">
    <location>
        <begin position="505"/>
        <end position="537"/>
    </location>
</feature>
<comment type="caution">
    <text evidence="6">The sequence shown here is derived from an EMBL/GenBank/DDBJ whole genome shotgun (WGS) entry which is preliminary data.</text>
</comment>
<evidence type="ECO:0000256" key="1">
    <source>
        <dbReference type="ARBA" id="ARBA00022723"/>
    </source>
</evidence>
<dbReference type="InterPro" id="IPR011011">
    <property type="entry name" value="Znf_FYVE_PHD"/>
</dbReference>
<dbReference type="Proteomes" id="UP000327044">
    <property type="component" value="Unassembled WGS sequence"/>
</dbReference>
<gene>
    <name evidence="6" type="ORF">PPYR_00406</name>
</gene>
<evidence type="ECO:0000313" key="7">
    <source>
        <dbReference type="Proteomes" id="UP000327044"/>
    </source>
</evidence>
<feature type="compositionally biased region" description="Basic and acidic residues" evidence="4">
    <location>
        <begin position="505"/>
        <end position="517"/>
    </location>
</feature>
<evidence type="ECO:0000256" key="4">
    <source>
        <dbReference type="SAM" id="MobiDB-lite"/>
    </source>
</evidence>
<dbReference type="InParanoid" id="A0A5N4B1K4"/>
<dbReference type="InterPro" id="IPR050863">
    <property type="entry name" value="CenT-Element_Derived"/>
</dbReference>
<dbReference type="InterPro" id="IPR013083">
    <property type="entry name" value="Znf_RING/FYVE/PHD"/>
</dbReference>
<feature type="compositionally biased region" description="Basic residues" evidence="4">
    <location>
        <begin position="475"/>
        <end position="487"/>
    </location>
</feature>
<name>A0A5N4B1K4_PHOPY</name>
<dbReference type="OrthoDB" id="6754464at2759"/>
<proteinExistence type="predicted"/>
<dbReference type="EMBL" id="VVIM01000001">
    <property type="protein sequence ID" value="KAB0803436.1"/>
    <property type="molecule type" value="Genomic_DNA"/>
</dbReference>
<organism evidence="6 7">
    <name type="scientific">Photinus pyralis</name>
    <name type="common">Common eastern firefly</name>
    <name type="synonym">Lampyris pyralis</name>
    <dbReference type="NCBI Taxonomy" id="7054"/>
    <lineage>
        <taxon>Eukaryota</taxon>
        <taxon>Metazoa</taxon>
        <taxon>Ecdysozoa</taxon>
        <taxon>Arthropoda</taxon>
        <taxon>Hexapoda</taxon>
        <taxon>Insecta</taxon>
        <taxon>Pterygota</taxon>
        <taxon>Neoptera</taxon>
        <taxon>Endopterygota</taxon>
        <taxon>Coleoptera</taxon>
        <taxon>Polyphaga</taxon>
        <taxon>Elateriformia</taxon>
        <taxon>Elateroidea</taxon>
        <taxon>Lampyridae</taxon>
        <taxon>Lampyrinae</taxon>
        <taxon>Photinus</taxon>
    </lineage>
</organism>
<dbReference type="SUPFAM" id="SSF57903">
    <property type="entry name" value="FYVE/PHD zinc finger"/>
    <property type="match status" value="1"/>
</dbReference>
<dbReference type="PANTHER" id="PTHR19303">
    <property type="entry name" value="TRANSPOSON"/>
    <property type="match status" value="1"/>
</dbReference>
<evidence type="ECO:0000256" key="3">
    <source>
        <dbReference type="ARBA" id="ARBA00022833"/>
    </source>
</evidence>
<dbReference type="AlphaFoldDB" id="A0A5N4B1K4"/>
<dbReference type="InterPro" id="IPR001965">
    <property type="entry name" value="Znf_PHD"/>
</dbReference>
<evidence type="ECO:0000259" key="5">
    <source>
        <dbReference type="SMART" id="SM00249"/>
    </source>
</evidence>
<sequence>MPKREYGKWSSETMKRALSEYEKNDIGFNECCRKYEIPKPTFRRHLLGQVKRGNDTTHQAKRRVNGRELALPEEVERQLVEHILKFEELLFGLTINDVRKLAYDILAANPHIPNPFNKETKMAGKKWYYAFLARHPNISLRQPENVSIARCKGFNKTNVYNFFDILENVVDENGIDGFHIYNVDESGFSTVQKKAPKVLASKGKHQVGFVASGERGINTTLVCCVNATGNYVPPMFIFKRLRMHPALKNGCFPGSIVETSESGYINSQLFVLWLKHFIKFVKPSPQEKCLLLLDGHTTHSKNLEAIKLSREHGIILLQLPGHTTHRLQPLDVGVFKSMESNYTQVMAKWLRTNPGQKVTQFEVTALLTEAFTRSATIDNAVNGFRGTGTWPVNRNVFTDADFVASENLDHQSTNPEPEHTVIEENNVSNSSGSKIIQHVLDEPSTSGLNHEELAELNKRSSLKVSIAEISPIPRPTKKHDTRIRKGAQKAAILTESPYKKELELKQKEKEKKEEKSRSNKQKAAAKKEKVNKNIADKENVKPKQPVIIIETNEEDWYCSLCNESIIEDMIQCMQCRKWAHEMCAGVHVKSSYICDLCS</sequence>
<evidence type="ECO:0000256" key="2">
    <source>
        <dbReference type="ARBA" id="ARBA00022771"/>
    </source>
</evidence>
<feature type="compositionally biased region" description="Basic and acidic residues" evidence="4">
    <location>
        <begin position="525"/>
        <end position="537"/>
    </location>
</feature>
<protein>
    <recommendedName>
        <fullName evidence="5">Zinc finger PHD-type domain-containing protein</fullName>
    </recommendedName>
</protein>
<dbReference type="InterPro" id="IPR004875">
    <property type="entry name" value="DDE_SF_endonuclease_dom"/>
</dbReference>
<dbReference type="PANTHER" id="PTHR19303:SF74">
    <property type="entry name" value="POGO TRANSPOSABLE ELEMENT WITH KRAB DOMAIN"/>
    <property type="match status" value="1"/>
</dbReference>
<keyword evidence="1" id="KW-0479">Metal-binding</keyword>
<feature type="region of interest" description="Disordered" evidence="4">
    <location>
        <begin position="469"/>
        <end position="488"/>
    </location>
</feature>
<dbReference type="GO" id="GO:0008270">
    <property type="term" value="F:zinc ion binding"/>
    <property type="evidence" value="ECO:0007669"/>
    <property type="project" value="UniProtKB-KW"/>
</dbReference>
<keyword evidence="2" id="KW-0863">Zinc-finger</keyword>
<dbReference type="Pfam" id="PF03184">
    <property type="entry name" value="DDE_1"/>
    <property type="match status" value="1"/>
</dbReference>
<dbReference type="GO" id="GO:0003677">
    <property type="term" value="F:DNA binding"/>
    <property type="evidence" value="ECO:0007669"/>
    <property type="project" value="TreeGrafter"/>
</dbReference>
<evidence type="ECO:0000313" key="6">
    <source>
        <dbReference type="EMBL" id="KAB0803436.1"/>
    </source>
</evidence>
<dbReference type="CDD" id="cd15489">
    <property type="entry name" value="PHD_SF"/>
    <property type="match status" value="1"/>
</dbReference>
<dbReference type="GO" id="GO:0005634">
    <property type="term" value="C:nucleus"/>
    <property type="evidence" value="ECO:0007669"/>
    <property type="project" value="TreeGrafter"/>
</dbReference>
<dbReference type="SMART" id="SM00249">
    <property type="entry name" value="PHD"/>
    <property type="match status" value="1"/>
</dbReference>
<keyword evidence="3" id="KW-0862">Zinc</keyword>
<keyword evidence="7" id="KW-1185">Reference proteome</keyword>